<dbReference type="RefSeq" id="WP_153823885.1">
    <property type="nucleotide sequence ID" value="NZ_WJIE01000015.1"/>
</dbReference>
<accession>A0A6N7Q8A9</accession>
<evidence type="ECO:0000313" key="2">
    <source>
        <dbReference type="Proteomes" id="UP000440224"/>
    </source>
</evidence>
<dbReference type="EMBL" id="WJIE01000015">
    <property type="protein sequence ID" value="MRG97101.1"/>
    <property type="molecule type" value="Genomic_DNA"/>
</dbReference>
<dbReference type="PROSITE" id="PS51257">
    <property type="entry name" value="PROKAR_LIPOPROTEIN"/>
    <property type="match status" value="1"/>
</dbReference>
<dbReference type="AlphaFoldDB" id="A0A6N7Q8A9"/>
<name>A0A6N7Q8A9_9BACT</name>
<keyword evidence="2" id="KW-1185">Reference proteome</keyword>
<comment type="caution">
    <text evidence="1">The sequence shown here is derived from an EMBL/GenBank/DDBJ whole genome shotgun (WGS) entry which is preliminary data.</text>
</comment>
<dbReference type="Proteomes" id="UP000440224">
    <property type="component" value="Unassembled WGS sequence"/>
</dbReference>
<proteinExistence type="predicted"/>
<protein>
    <submittedName>
        <fullName evidence="1">Uncharacterized protein</fullName>
    </submittedName>
</protein>
<evidence type="ECO:0000313" key="1">
    <source>
        <dbReference type="EMBL" id="MRG97101.1"/>
    </source>
</evidence>
<reference evidence="1 2" key="1">
    <citation type="submission" date="2019-10" db="EMBL/GenBank/DDBJ databases">
        <title>A soil myxobacterium in the family Polyangiaceae.</title>
        <authorList>
            <person name="Li Y."/>
            <person name="Wang J."/>
        </authorList>
    </citation>
    <scope>NUCLEOTIDE SEQUENCE [LARGE SCALE GENOMIC DNA]</scope>
    <source>
        <strain evidence="1 2">DSM 14734</strain>
    </source>
</reference>
<dbReference type="OrthoDB" id="5529752at2"/>
<gene>
    <name evidence="1" type="ORF">GF068_35020</name>
</gene>
<organism evidence="1 2">
    <name type="scientific">Polyangium spumosum</name>
    <dbReference type="NCBI Taxonomy" id="889282"/>
    <lineage>
        <taxon>Bacteria</taxon>
        <taxon>Pseudomonadati</taxon>
        <taxon>Myxococcota</taxon>
        <taxon>Polyangia</taxon>
        <taxon>Polyangiales</taxon>
        <taxon>Polyangiaceae</taxon>
        <taxon>Polyangium</taxon>
    </lineage>
</organism>
<sequence>MRFTFLMIAVLTLTSCSRTEPTEVTLERNKVARVNGCNALVTQVYIKPDAAWFKWACGVPESAPNWWGEGFEPPASTLLEGDCVRIDQTYYCVKDINPEDMSVTLVATYKPIDSSYDHLRPLR</sequence>